<feature type="compositionally biased region" description="Polar residues" evidence="1">
    <location>
        <begin position="43"/>
        <end position="56"/>
    </location>
</feature>
<dbReference type="Proteomes" id="UP000807504">
    <property type="component" value="Unassembled WGS sequence"/>
</dbReference>
<gene>
    <name evidence="2" type="ORF">HNY73_022221</name>
</gene>
<reference evidence="2" key="1">
    <citation type="journal article" date="2020" name="bioRxiv">
        <title>Chromosome-level reference genome of the European wasp spider Argiope bruennichi: a resource for studies on range expansion and evolutionary adaptation.</title>
        <authorList>
            <person name="Sheffer M.M."/>
            <person name="Hoppe A."/>
            <person name="Krehenwinkel H."/>
            <person name="Uhl G."/>
            <person name="Kuss A.W."/>
            <person name="Jensen L."/>
            <person name="Jensen C."/>
            <person name="Gillespie R.G."/>
            <person name="Hoff K.J."/>
            <person name="Prost S."/>
        </authorList>
    </citation>
    <scope>NUCLEOTIDE SEQUENCE</scope>
</reference>
<feature type="compositionally biased region" description="Basic and acidic residues" evidence="1">
    <location>
        <begin position="61"/>
        <end position="73"/>
    </location>
</feature>
<protein>
    <submittedName>
        <fullName evidence="2">Uncharacterized protein</fullName>
    </submittedName>
</protein>
<feature type="compositionally biased region" description="Polar residues" evidence="1">
    <location>
        <begin position="112"/>
        <end position="124"/>
    </location>
</feature>
<dbReference type="EMBL" id="JABXBU010002231">
    <property type="protein sequence ID" value="KAF8764104.1"/>
    <property type="molecule type" value="Genomic_DNA"/>
</dbReference>
<comment type="caution">
    <text evidence="2">The sequence shown here is derived from an EMBL/GenBank/DDBJ whole genome shotgun (WGS) entry which is preliminary data.</text>
</comment>
<evidence type="ECO:0000256" key="1">
    <source>
        <dbReference type="SAM" id="MobiDB-lite"/>
    </source>
</evidence>
<evidence type="ECO:0000313" key="2">
    <source>
        <dbReference type="EMBL" id="KAF8764104.1"/>
    </source>
</evidence>
<keyword evidence="3" id="KW-1185">Reference proteome</keyword>
<dbReference type="AlphaFoldDB" id="A0A8T0E4C2"/>
<sequence>MSLEDKFSDCVLDESYPDTILKMDIPKRNEDQTVDIVEKKEYCQSSSDGSMNSSEVWNWRNRNDPRRNKDKENSNSTNGFRKNSSSSSDQPNWRCKKEERTVDTVETKEHCQSSSDVSMNSSEGWNWRNKNDTKQISNRNKVKEIARPIISFPDQCSWRNKKGLGADEMYLSAENQLNSKKGFLYEDEQRIRGFWCLKCDSGRSSENNLSEADMIWSAVTDLYKENQEFFQFPPSKNNFAKGVREKIL</sequence>
<evidence type="ECO:0000313" key="3">
    <source>
        <dbReference type="Proteomes" id="UP000807504"/>
    </source>
</evidence>
<feature type="region of interest" description="Disordered" evidence="1">
    <location>
        <begin position="38"/>
        <end position="131"/>
    </location>
</feature>
<accession>A0A8T0E4C2</accession>
<feature type="compositionally biased region" description="Basic and acidic residues" evidence="1">
    <location>
        <begin position="95"/>
        <end position="111"/>
    </location>
</feature>
<proteinExistence type="predicted"/>
<name>A0A8T0E4C2_ARGBR</name>
<organism evidence="2 3">
    <name type="scientific">Argiope bruennichi</name>
    <name type="common">Wasp spider</name>
    <name type="synonym">Aranea bruennichi</name>
    <dbReference type="NCBI Taxonomy" id="94029"/>
    <lineage>
        <taxon>Eukaryota</taxon>
        <taxon>Metazoa</taxon>
        <taxon>Ecdysozoa</taxon>
        <taxon>Arthropoda</taxon>
        <taxon>Chelicerata</taxon>
        <taxon>Arachnida</taxon>
        <taxon>Araneae</taxon>
        <taxon>Araneomorphae</taxon>
        <taxon>Entelegynae</taxon>
        <taxon>Araneoidea</taxon>
        <taxon>Araneidae</taxon>
        <taxon>Argiope</taxon>
    </lineage>
</organism>
<feature type="compositionally biased region" description="Polar residues" evidence="1">
    <location>
        <begin position="74"/>
        <end position="91"/>
    </location>
</feature>
<reference evidence="2" key="2">
    <citation type="submission" date="2020-06" db="EMBL/GenBank/DDBJ databases">
        <authorList>
            <person name="Sheffer M."/>
        </authorList>
    </citation>
    <scope>NUCLEOTIDE SEQUENCE</scope>
</reference>